<reference evidence="1 2" key="1">
    <citation type="submission" date="2022-05" db="EMBL/GenBank/DDBJ databases">
        <authorList>
            <person name="Zhou X."/>
            <person name="Li K."/>
            <person name="Man Y."/>
        </authorList>
    </citation>
    <scope>NUCLEOTIDE SEQUENCE [LARGE SCALE GENOMIC DNA]</scope>
    <source>
        <strain evidence="1 2">MS405</strain>
    </source>
</reference>
<accession>A0ABY4PLF3</accession>
<sequence length="153" mass="17189">MRWTVFCNGEAERNWGACLERVWDGMRHLPYSDEQMATALAATVARSVCCDPAGDCTTLELATFRGVTSRARIDTARLRHAYREDLVNVLRDSSMMDKPKLLLQVQHSPRFAFNFAKLGDLFATEIIPAQVMHDRSDLVVFYSPAIVPIIGLA</sequence>
<protein>
    <submittedName>
        <fullName evidence="1">Uncharacterized protein</fullName>
    </submittedName>
</protein>
<gene>
    <name evidence="1" type="ORF">M4V62_00580</name>
</gene>
<keyword evidence="2" id="KW-1185">Reference proteome</keyword>
<name>A0ABY4PLF3_9ACTN</name>
<evidence type="ECO:0000313" key="1">
    <source>
        <dbReference type="EMBL" id="UQT53694.1"/>
    </source>
</evidence>
<dbReference type="Proteomes" id="UP000829992">
    <property type="component" value="Chromosome"/>
</dbReference>
<dbReference type="EMBL" id="CP097289">
    <property type="protein sequence ID" value="UQT53694.1"/>
    <property type="molecule type" value="Genomic_DNA"/>
</dbReference>
<proteinExistence type="predicted"/>
<organism evidence="1 2">
    <name type="scientific">Streptomyces durmitorensis</name>
    <dbReference type="NCBI Taxonomy" id="319947"/>
    <lineage>
        <taxon>Bacteria</taxon>
        <taxon>Bacillati</taxon>
        <taxon>Actinomycetota</taxon>
        <taxon>Actinomycetes</taxon>
        <taxon>Kitasatosporales</taxon>
        <taxon>Streptomycetaceae</taxon>
        <taxon>Streptomyces</taxon>
    </lineage>
</organism>
<dbReference type="RefSeq" id="WP_249585192.1">
    <property type="nucleotide sequence ID" value="NZ_BAAAQL010000039.1"/>
</dbReference>
<evidence type="ECO:0000313" key="2">
    <source>
        <dbReference type="Proteomes" id="UP000829992"/>
    </source>
</evidence>